<sequence>MKNERECCCQISQNLHCTTCKICPYLWTCSCEESNVSGVACIHCHAVYSFGATVLDPNIEMEGYSLNETPVEMLSISNNHVPVFDECVFKAMIGQSKCKTKAEALIFELRNSRGDEMFYTELEQIMDSALEKIKSNKRTQKPAILPMVDSKALEEKKKMAQMRASVMVKQWLCLGQQVEVRKWKDRERVTGPLQSM</sequence>
<dbReference type="AlphaFoldDB" id="A0AAF3F2J2"/>
<evidence type="ECO:0000313" key="1">
    <source>
        <dbReference type="Proteomes" id="UP000887575"/>
    </source>
</evidence>
<name>A0AAF3F2J2_9BILA</name>
<dbReference type="WBParaSite" id="MBELARI_LOCUS20748">
    <property type="protein sequence ID" value="MBELARI_LOCUS20748"/>
    <property type="gene ID" value="MBELARI_LOCUS20748"/>
</dbReference>
<keyword evidence="1" id="KW-1185">Reference proteome</keyword>
<reference evidence="2" key="1">
    <citation type="submission" date="2024-02" db="UniProtKB">
        <authorList>
            <consortium name="WormBaseParasite"/>
        </authorList>
    </citation>
    <scope>IDENTIFICATION</scope>
</reference>
<proteinExistence type="predicted"/>
<protein>
    <submittedName>
        <fullName evidence="2">Uncharacterized protein</fullName>
    </submittedName>
</protein>
<accession>A0AAF3F2J2</accession>
<evidence type="ECO:0000313" key="2">
    <source>
        <dbReference type="WBParaSite" id="MBELARI_LOCUS20748"/>
    </source>
</evidence>
<organism evidence="1 2">
    <name type="scientific">Mesorhabditis belari</name>
    <dbReference type="NCBI Taxonomy" id="2138241"/>
    <lineage>
        <taxon>Eukaryota</taxon>
        <taxon>Metazoa</taxon>
        <taxon>Ecdysozoa</taxon>
        <taxon>Nematoda</taxon>
        <taxon>Chromadorea</taxon>
        <taxon>Rhabditida</taxon>
        <taxon>Rhabditina</taxon>
        <taxon>Rhabditomorpha</taxon>
        <taxon>Rhabditoidea</taxon>
        <taxon>Rhabditidae</taxon>
        <taxon>Mesorhabditinae</taxon>
        <taxon>Mesorhabditis</taxon>
    </lineage>
</organism>
<dbReference type="Proteomes" id="UP000887575">
    <property type="component" value="Unassembled WGS sequence"/>
</dbReference>